<feature type="signal peptide" evidence="1">
    <location>
        <begin position="1"/>
        <end position="22"/>
    </location>
</feature>
<dbReference type="EMBL" id="FUZA01000007">
    <property type="protein sequence ID" value="SKC13819.1"/>
    <property type="molecule type" value="Genomic_DNA"/>
</dbReference>
<proteinExistence type="predicted"/>
<evidence type="ECO:0008006" key="4">
    <source>
        <dbReference type="Google" id="ProtNLM"/>
    </source>
</evidence>
<keyword evidence="3" id="KW-1185">Reference proteome</keyword>
<evidence type="ECO:0000256" key="1">
    <source>
        <dbReference type="SAM" id="SignalP"/>
    </source>
</evidence>
<dbReference type="AlphaFoldDB" id="A0A1T5GZQ0"/>
<evidence type="ECO:0000313" key="2">
    <source>
        <dbReference type="EMBL" id="SKC13819.1"/>
    </source>
</evidence>
<sequence length="449" mass="47084">MKNTGKLLSLLMLGLTMFGSISCTNDDEDDDDDIIVTPVGEMKTVTGKITANTTWSASNQYLLSGFVYVESGVTLNIEPGTIIKGDGVQKGSLIILPGAKIVAVGTPDKPIIFTSNKPAGQRKAGDWGGLIILGKAPVNKPDAVIEGENQSKFGGTDAADNSGQLKYVRIEFAGIAYETDKEINGLTFGGVGSGTEVDYVQVSYSGDDSYEWFGGAVNAKHLIAYRGLDDDFDTDNGFSGNIQYGFILRDPAVADQAGDSNGFESDNDGTGTGAMPQTSAKFANVTIAMADGTPNAKFASAMRIRRNSAISVYNTLVTGEWPRSAVRIQDETTIANFTTGKIKMDGNTVAITGTPKEGVIEGTTLALFAPAASKNKVAAVADLKLATGYNSITAKPGLLPTTGSALLTGGATLPAGFEANTVVGAFGATDWTDKWANWDPQNANYEIQK</sequence>
<dbReference type="STRING" id="651661.SAMN05660293_04652"/>
<dbReference type="OrthoDB" id="1521716at2"/>
<keyword evidence="1" id="KW-0732">Signal</keyword>
<reference evidence="3" key="1">
    <citation type="submission" date="2017-02" db="EMBL/GenBank/DDBJ databases">
        <authorList>
            <person name="Varghese N."/>
            <person name="Submissions S."/>
        </authorList>
    </citation>
    <scope>NUCLEOTIDE SEQUENCE [LARGE SCALE GENOMIC DNA]</scope>
    <source>
        <strain evidence="3">DSM 22270</strain>
    </source>
</reference>
<dbReference type="PANTHER" id="PTHR41339:SF1">
    <property type="entry name" value="SECRETED PROTEIN"/>
    <property type="match status" value="1"/>
</dbReference>
<evidence type="ECO:0000313" key="3">
    <source>
        <dbReference type="Proteomes" id="UP000190897"/>
    </source>
</evidence>
<dbReference type="PANTHER" id="PTHR41339">
    <property type="entry name" value="LIPL48"/>
    <property type="match status" value="1"/>
</dbReference>
<feature type="chain" id="PRO_5010530319" description="T9SS C-terminal target domain-containing protein" evidence="1">
    <location>
        <begin position="23"/>
        <end position="449"/>
    </location>
</feature>
<dbReference type="RefSeq" id="WP_082217103.1">
    <property type="nucleotide sequence ID" value="NZ_FUZA01000007.1"/>
</dbReference>
<dbReference type="PROSITE" id="PS51257">
    <property type="entry name" value="PROKAR_LIPOPROTEIN"/>
    <property type="match status" value="1"/>
</dbReference>
<name>A0A1T5GZQ0_9BACT</name>
<accession>A0A1T5GZQ0</accession>
<organism evidence="2 3">
    <name type="scientific">Dyadobacter psychrophilus</name>
    <dbReference type="NCBI Taxonomy" id="651661"/>
    <lineage>
        <taxon>Bacteria</taxon>
        <taxon>Pseudomonadati</taxon>
        <taxon>Bacteroidota</taxon>
        <taxon>Cytophagia</taxon>
        <taxon>Cytophagales</taxon>
        <taxon>Spirosomataceae</taxon>
        <taxon>Dyadobacter</taxon>
    </lineage>
</organism>
<protein>
    <recommendedName>
        <fullName evidence="4">T9SS C-terminal target domain-containing protein</fullName>
    </recommendedName>
</protein>
<gene>
    <name evidence="2" type="ORF">SAMN05660293_04652</name>
</gene>
<dbReference type="Proteomes" id="UP000190897">
    <property type="component" value="Unassembled WGS sequence"/>
</dbReference>